<dbReference type="NCBIfam" id="TIGR02492">
    <property type="entry name" value="flgK_ends"/>
    <property type="match status" value="1"/>
</dbReference>
<feature type="domain" description="Flagellar hook-associated protein FlgK helical" evidence="11">
    <location>
        <begin position="93"/>
        <end position="332"/>
    </location>
</feature>
<feature type="domain" description="Flagellar basal-body/hook protein C-terminal" evidence="8">
    <location>
        <begin position="639"/>
        <end position="675"/>
    </location>
</feature>
<evidence type="ECO:0000259" key="9">
    <source>
        <dbReference type="Pfam" id="PF21158"/>
    </source>
</evidence>
<dbReference type="InterPro" id="IPR053927">
    <property type="entry name" value="FlgK_helical"/>
</dbReference>
<dbReference type="PANTHER" id="PTHR30033:SF1">
    <property type="entry name" value="FLAGELLAR HOOK-ASSOCIATED PROTEIN 1"/>
    <property type="match status" value="1"/>
</dbReference>
<dbReference type="PRINTS" id="PR01005">
    <property type="entry name" value="FLGHOOKAP1"/>
</dbReference>
<dbReference type="Pfam" id="PF06429">
    <property type="entry name" value="Flg_bbr_C"/>
    <property type="match status" value="1"/>
</dbReference>
<evidence type="ECO:0000313" key="12">
    <source>
        <dbReference type="EMBL" id="SDD22774.1"/>
    </source>
</evidence>
<evidence type="ECO:0000259" key="10">
    <source>
        <dbReference type="Pfam" id="PF21159"/>
    </source>
</evidence>
<dbReference type="RefSeq" id="WP_091999170.1">
    <property type="nucleotide sequence ID" value="NZ_FMYQ01000016.1"/>
</dbReference>
<evidence type="ECO:0000256" key="5">
    <source>
        <dbReference type="ARBA" id="ARBA00022525"/>
    </source>
</evidence>
<dbReference type="Proteomes" id="UP000198908">
    <property type="component" value="Unassembled WGS sequence"/>
</dbReference>
<evidence type="ECO:0000256" key="2">
    <source>
        <dbReference type="ARBA" id="ARBA00004613"/>
    </source>
</evidence>
<evidence type="ECO:0000256" key="4">
    <source>
        <dbReference type="ARBA" id="ARBA00016244"/>
    </source>
</evidence>
<keyword evidence="6" id="KW-0975">Bacterial flagellum</keyword>
<feature type="domain" description="Flagellar hook-associated protein 1 D2-like" evidence="9">
    <location>
        <begin position="343"/>
        <end position="420"/>
    </location>
</feature>
<sequence>MSNIFSIGLSGLQAAQIGISTTGENISNSTTAGYTVETPVSQESAGQYTSSGYIGGGVTTATVQRAYSQYLTTALNNAQSTSSAYTASYNLATQLSNLVGSPTSGIATAITNFFSSLQNVSNSPSDTAARQTVLSDAQTLASQINAAGQQYDSMRQSVNTQLTSAVTQINSYTQQIANLNAQIQSASASGQQPNQLLDQRDQAVANLSQLVGVQVVQGSSGYSVFLGNGQPLVVSNQSYNLGTQPSSSNASELAVTWVGLNGASAASLGAPQVLSQAALQGGTVGGLVSFVQNTLDPAESQLGAIVTSFAAQVNSQNALGLTLSGGPGGALFTVGNPAVAASSGNPDPTTTVSATLANDTQPLTDNYSLSYDGSNWNLTDTTTNKVVDSQPNGTAPITIGGFSITPSGTVSAGDSFTIQPTAGALASFAVATSDPAAIAAATPVVVSASTTNAGTATVTQGTVGTGYSVSSNANLPVTLTYDSTTGTLTGLPDGTTVTITTPGSTSSTSVTIDSTATPPVTGLDYDPTTGATYTITNLTDSTGANGVATSLSFTVTGTPSNGDSFAVAANTSGTQDGRNALALANLTSSTAYTGSVTLTSAYANYVNSIGNTASQLKASNTSQQSLVTQLTSQQQSVQGVNLDEEAANLLQYQQLYQANSKVIQTAASLFQTLLGIFQ</sequence>
<dbReference type="InterPro" id="IPR049474">
    <property type="entry name" value="FlgK_D3"/>
</dbReference>
<dbReference type="AlphaFoldDB" id="A0A1G6T1Q5"/>
<dbReference type="Pfam" id="PF22638">
    <property type="entry name" value="FlgK_D1"/>
    <property type="match status" value="1"/>
</dbReference>
<proteinExistence type="inferred from homology"/>
<dbReference type="GO" id="GO:0005198">
    <property type="term" value="F:structural molecule activity"/>
    <property type="evidence" value="ECO:0007669"/>
    <property type="project" value="InterPro"/>
</dbReference>
<dbReference type="GO" id="GO:0005576">
    <property type="term" value="C:extracellular region"/>
    <property type="evidence" value="ECO:0007669"/>
    <property type="project" value="UniProtKB-SubCell"/>
</dbReference>
<comment type="subcellular location">
    <subcellularLocation>
        <location evidence="1">Bacterial flagellum</location>
    </subcellularLocation>
    <subcellularLocation>
        <location evidence="2">Secreted</location>
    </subcellularLocation>
</comment>
<accession>A0A1G6T1Q5</accession>
<keyword evidence="12" id="KW-0282">Flagellum</keyword>
<keyword evidence="12" id="KW-0966">Cell projection</keyword>
<dbReference type="Pfam" id="PF21158">
    <property type="entry name" value="flgK_1st_1"/>
    <property type="match status" value="1"/>
</dbReference>
<evidence type="ECO:0000259" key="11">
    <source>
        <dbReference type="Pfam" id="PF22638"/>
    </source>
</evidence>
<feature type="domain" description="Flagellar hook-associated protein 1 D3" evidence="10">
    <location>
        <begin position="443"/>
        <end position="569"/>
    </location>
</feature>
<gene>
    <name evidence="12" type="ORF">SAMN05421548_11681</name>
</gene>
<dbReference type="GO" id="GO:0044780">
    <property type="term" value="P:bacterial-type flagellum assembly"/>
    <property type="evidence" value="ECO:0007669"/>
    <property type="project" value="InterPro"/>
</dbReference>
<keyword evidence="12" id="KW-0969">Cilium</keyword>
<evidence type="ECO:0000256" key="6">
    <source>
        <dbReference type="ARBA" id="ARBA00023143"/>
    </source>
</evidence>
<evidence type="ECO:0000256" key="1">
    <source>
        <dbReference type="ARBA" id="ARBA00004365"/>
    </source>
</evidence>
<keyword evidence="5" id="KW-0964">Secreted</keyword>
<feature type="coiled-coil region" evidence="7">
    <location>
        <begin position="162"/>
        <end position="189"/>
    </location>
</feature>
<dbReference type="Pfam" id="PF21159">
    <property type="entry name" value="FlgK_2nd"/>
    <property type="match status" value="1"/>
</dbReference>
<evidence type="ECO:0000313" key="13">
    <source>
        <dbReference type="Proteomes" id="UP000198908"/>
    </source>
</evidence>
<dbReference type="InterPro" id="IPR010930">
    <property type="entry name" value="Flg_bb/hook_C_dom"/>
</dbReference>
<evidence type="ECO:0000259" key="8">
    <source>
        <dbReference type="Pfam" id="PF06429"/>
    </source>
</evidence>
<dbReference type="STRING" id="416944.SAMN05421548_11681"/>
<reference evidence="13" key="1">
    <citation type="submission" date="2016-09" db="EMBL/GenBank/DDBJ databases">
        <authorList>
            <person name="Varghese N."/>
            <person name="Submissions S."/>
        </authorList>
    </citation>
    <scope>NUCLEOTIDE SEQUENCE [LARGE SCALE GENOMIC DNA]</scope>
    <source>
        <strain evidence="13">TNe-862</strain>
    </source>
</reference>
<evidence type="ECO:0000256" key="7">
    <source>
        <dbReference type="SAM" id="Coils"/>
    </source>
</evidence>
<dbReference type="SUPFAM" id="SSF64518">
    <property type="entry name" value="Phase 1 flagellin"/>
    <property type="match status" value="2"/>
</dbReference>
<keyword evidence="7" id="KW-0175">Coiled coil</keyword>
<dbReference type="OrthoDB" id="9802553at2"/>
<organism evidence="12 13">
    <name type="scientific">Paraburkholderia lycopersici</name>
    <dbReference type="NCBI Taxonomy" id="416944"/>
    <lineage>
        <taxon>Bacteria</taxon>
        <taxon>Pseudomonadati</taxon>
        <taxon>Pseudomonadota</taxon>
        <taxon>Betaproteobacteria</taxon>
        <taxon>Burkholderiales</taxon>
        <taxon>Burkholderiaceae</taxon>
        <taxon>Paraburkholderia</taxon>
    </lineage>
</organism>
<dbReference type="GO" id="GO:0009424">
    <property type="term" value="C:bacterial-type flagellum hook"/>
    <property type="evidence" value="ECO:0007669"/>
    <property type="project" value="InterPro"/>
</dbReference>
<evidence type="ECO:0000256" key="3">
    <source>
        <dbReference type="ARBA" id="ARBA00009677"/>
    </source>
</evidence>
<name>A0A1G6T1Q5_9BURK</name>
<dbReference type="InterPro" id="IPR002371">
    <property type="entry name" value="FlgK"/>
</dbReference>
<dbReference type="EMBL" id="FMYQ01000016">
    <property type="protein sequence ID" value="SDD22774.1"/>
    <property type="molecule type" value="Genomic_DNA"/>
</dbReference>
<comment type="similarity">
    <text evidence="3">Belongs to the flagella basal body rod proteins family.</text>
</comment>
<keyword evidence="13" id="KW-1185">Reference proteome</keyword>
<protein>
    <recommendedName>
        <fullName evidence="4">Flagellar hook-associated protein 1</fullName>
    </recommendedName>
</protein>
<dbReference type="PANTHER" id="PTHR30033">
    <property type="entry name" value="FLAGELLAR HOOK-ASSOCIATED PROTEIN 1"/>
    <property type="match status" value="1"/>
</dbReference>
<dbReference type="InterPro" id="IPR049119">
    <property type="entry name" value="FlgK_D2-like"/>
</dbReference>